<dbReference type="InterPro" id="IPR035969">
    <property type="entry name" value="Rab-GAP_TBC_sf"/>
</dbReference>
<reference evidence="3 4" key="1">
    <citation type="submission" date="2012-10" db="EMBL/GenBank/DDBJ databases">
        <authorList>
            <person name="Zafar N."/>
            <person name="Inman J."/>
            <person name="Hall N."/>
            <person name="Lorenzi H."/>
            <person name="Caler E."/>
        </authorList>
    </citation>
    <scope>NUCLEOTIDE SEQUENCE [LARGE SCALE GENOMIC DNA]</scope>
    <source>
        <strain evidence="3 4">IP1</strain>
    </source>
</reference>
<sequence>MSDQSTLDSYFSSTQVVCKDVLRQYAQHGITDKLRPVVWKVLSGYLPEDTSLHEAKQKIKKAEYCNLVNFHFHVTKHKYPKAWKNVKDQIGKDIPRMSLKPFKIFKCKQFCQMLERISVVWSFEHADILFFQGLLDWVAVIILPFLFEHVPFEEARDISDIALFTDKWLLQIEADCYFTMSIVLEKYRELLEADFGRIFNAIQVLEKLIEVHHPILHTFLQEYPTAYMIATRSFICPFTRNFYAPYVFYLFDALMTTEMLHTHFYFVAGMFLENEELIIQSEDVIQTIQSLPTHEWGLNKMRIYISNAMMLYFNDTKNFATIFAPMSDPFETPPYLKNNTSQLTLKQLPHLDVITECIFRYALAFLIIRIFISLFTIIAIITATTVKKKLELQKK</sequence>
<dbReference type="AlphaFoldDB" id="A0A0A1U319"/>
<keyword evidence="1" id="KW-0472">Membrane</keyword>
<evidence type="ECO:0000313" key="4">
    <source>
        <dbReference type="Proteomes" id="UP000014680"/>
    </source>
</evidence>
<evidence type="ECO:0000256" key="1">
    <source>
        <dbReference type="SAM" id="Phobius"/>
    </source>
</evidence>
<dbReference type="GO" id="GO:0005096">
    <property type="term" value="F:GTPase activator activity"/>
    <property type="evidence" value="ECO:0007669"/>
    <property type="project" value="TreeGrafter"/>
</dbReference>
<dbReference type="Gene3D" id="1.10.472.80">
    <property type="entry name" value="Ypt/Rab-GAP domain of gyp1p, domain 3"/>
    <property type="match status" value="1"/>
</dbReference>
<dbReference type="EMBL" id="KB206756">
    <property type="protein sequence ID" value="ELP88419.1"/>
    <property type="molecule type" value="Genomic_DNA"/>
</dbReference>
<dbReference type="Proteomes" id="UP000014680">
    <property type="component" value="Unassembled WGS sequence"/>
</dbReference>
<dbReference type="OMA" id="TECIFRY"/>
<keyword evidence="1" id="KW-1133">Transmembrane helix</keyword>
<dbReference type="VEuPathDB" id="AmoebaDB:EIN_229420"/>
<evidence type="ECO:0000313" key="3">
    <source>
        <dbReference type="EMBL" id="ELP88419.1"/>
    </source>
</evidence>
<dbReference type="SMART" id="SM00164">
    <property type="entry name" value="TBC"/>
    <property type="match status" value="1"/>
</dbReference>
<accession>A0A0A1U319</accession>
<proteinExistence type="predicted"/>
<keyword evidence="1" id="KW-0812">Transmembrane</keyword>
<dbReference type="RefSeq" id="XP_004255190.1">
    <property type="nucleotide sequence ID" value="XM_004255142.1"/>
</dbReference>
<keyword evidence="4" id="KW-1185">Reference proteome</keyword>
<gene>
    <name evidence="3" type="ORF">EIN_229420</name>
</gene>
<dbReference type="Pfam" id="PF00566">
    <property type="entry name" value="RabGAP-TBC"/>
    <property type="match status" value="1"/>
</dbReference>
<dbReference type="GeneID" id="14887186"/>
<protein>
    <recommendedName>
        <fullName evidence="2">Rab-GAP TBC domain-containing protein</fullName>
    </recommendedName>
</protein>
<dbReference type="OrthoDB" id="26371at2759"/>
<feature type="domain" description="Rab-GAP TBC" evidence="2">
    <location>
        <begin position="29"/>
        <end position="258"/>
    </location>
</feature>
<dbReference type="KEGG" id="eiv:EIN_229420"/>
<dbReference type="Gene3D" id="1.10.8.270">
    <property type="entry name" value="putative rabgap domain of human tbc1 domain family member 14 like domains"/>
    <property type="match status" value="1"/>
</dbReference>
<evidence type="ECO:0000259" key="2">
    <source>
        <dbReference type="PROSITE" id="PS50086"/>
    </source>
</evidence>
<dbReference type="InterPro" id="IPR000195">
    <property type="entry name" value="Rab-GAP-TBC_dom"/>
</dbReference>
<dbReference type="SUPFAM" id="SSF47923">
    <property type="entry name" value="Ypt/Rab-GAP domain of gyp1p"/>
    <property type="match status" value="2"/>
</dbReference>
<feature type="transmembrane region" description="Helical" evidence="1">
    <location>
        <begin position="361"/>
        <end position="386"/>
    </location>
</feature>
<dbReference type="PROSITE" id="PS50086">
    <property type="entry name" value="TBC_RABGAP"/>
    <property type="match status" value="1"/>
</dbReference>
<dbReference type="PANTHER" id="PTHR22957">
    <property type="entry name" value="TBC1 DOMAIN FAMILY MEMBER GTPASE-ACTIVATING PROTEIN"/>
    <property type="match status" value="1"/>
</dbReference>
<organism evidence="3 4">
    <name type="scientific">Entamoeba invadens IP1</name>
    <dbReference type="NCBI Taxonomy" id="370355"/>
    <lineage>
        <taxon>Eukaryota</taxon>
        <taxon>Amoebozoa</taxon>
        <taxon>Evosea</taxon>
        <taxon>Archamoebae</taxon>
        <taxon>Mastigamoebida</taxon>
        <taxon>Entamoebidae</taxon>
        <taxon>Entamoeba</taxon>
    </lineage>
</organism>
<dbReference type="PANTHER" id="PTHR22957:SF657">
    <property type="entry name" value="PH DOMAIN-CONTAINING PROTEIN"/>
    <property type="match status" value="1"/>
</dbReference>
<name>A0A0A1U319_ENTIV</name>